<name>A0AA38P4F4_9AGAR</name>
<sequence length="387" mass="41729">MHLISTIAVIFAAFNCLTAAHPTSSEDFATRSVNTLDDVTIFVPPSTYTIPRTLYARTLLLETDGDETNVLLATWENYSPEPPYFPIYQSTDSGSTWAEISRVTDQVNGWGLRYQPFLYELPSEFGGFPAGTILCAGNSIPADLSATQIDLYASTDKGLTWTFVSHIASGGVAEPVNGDTPVWEPFLMLFEDEMIVYYSDQRDPAHGQKLVHQTSTDLLTWASPVDDVAYDVFDDRPGMTTVALLPNGSYIMTYEFFGAPEASFAVYYRVSDDPTTFDSAPGQVLRATDGTIPTSSPFIVWSPVGGANGILAVSANSDSAVFLNQCLGAPNAWTRVTTPESASYSRNLRVMPDGTLLITGAGVLSGSDNSVTTSSIDLNSVTLASCD</sequence>
<accession>A0AA38P4F4</accession>
<evidence type="ECO:0000313" key="3">
    <source>
        <dbReference type="Proteomes" id="UP001163846"/>
    </source>
</evidence>
<keyword evidence="1" id="KW-0732">Signal</keyword>
<comment type="caution">
    <text evidence="2">The sequence shown here is derived from an EMBL/GenBank/DDBJ whole genome shotgun (WGS) entry which is preliminary data.</text>
</comment>
<dbReference type="InterPro" id="IPR036278">
    <property type="entry name" value="Sialidase_sf"/>
</dbReference>
<keyword evidence="3" id="KW-1185">Reference proteome</keyword>
<proteinExistence type="predicted"/>
<dbReference type="PANTHER" id="PTHR38792">
    <property type="entry name" value="BNR/ASP-BOX REPEAT DOMAIN PROTEIN (AFU_ORTHOLOGUE AFUA_7G06430)-RELATED"/>
    <property type="match status" value="1"/>
</dbReference>
<dbReference type="Proteomes" id="UP001163846">
    <property type="component" value="Unassembled WGS sequence"/>
</dbReference>
<feature type="chain" id="PRO_5041227496" evidence="1">
    <location>
        <begin position="21"/>
        <end position="387"/>
    </location>
</feature>
<reference evidence="2" key="1">
    <citation type="submission" date="2022-08" db="EMBL/GenBank/DDBJ databases">
        <authorList>
            <consortium name="DOE Joint Genome Institute"/>
            <person name="Min B."/>
            <person name="Riley R."/>
            <person name="Sierra-Patev S."/>
            <person name="Naranjo-Ortiz M."/>
            <person name="Looney B."/>
            <person name="Konkel Z."/>
            <person name="Slot J.C."/>
            <person name="Sakamoto Y."/>
            <person name="Steenwyk J.L."/>
            <person name="Rokas A."/>
            <person name="Carro J."/>
            <person name="Camarero S."/>
            <person name="Ferreira P."/>
            <person name="Molpeceres G."/>
            <person name="Ruiz-Duenas F.J."/>
            <person name="Serrano A."/>
            <person name="Henrissat B."/>
            <person name="Drula E."/>
            <person name="Hughes K.W."/>
            <person name="Mata J.L."/>
            <person name="Ishikawa N.K."/>
            <person name="Vargas-Isla R."/>
            <person name="Ushijima S."/>
            <person name="Smith C.A."/>
            <person name="Ahrendt S."/>
            <person name="Andreopoulos W."/>
            <person name="He G."/>
            <person name="Labutti K."/>
            <person name="Lipzen A."/>
            <person name="Ng V."/>
            <person name="Sandor L."/>
            <person name="Barry K."/>
            <person name="Martinez A.T."/>
            <person name="Xiao Y."/>
            <person name="Gibbons J.G."/>
            <person name="Terashima K."/>
            <person name="Hibbett D.S."/>
            <person name="Grigoriev I.V."/>
        </authorList>
    </citation>
    <scope>NUCLEOTIDE SEQUENCE</scope>
    <source>
        <strain evidence="2">TFB9207</strain>
    </source>
</reference>
<feature type="signal peptide" evidence="1">
    <location>
        <begin position="1"/>
        <end position="20"/>
    </location>
</feature>
<dbReference type="SUPFAM" id="SSF50939">
    <property type="entry name" value="Sialidases"/>
    <property type="match status" value="1"/>
</dbReference>
<evidence type="ECO:0000256" key="1">
    <source>
        <dbReference type="SAM" id="SignalP"/>
    </source>
</evidence>
<dbReference type="Gene3D" id="2.120.10.10">
    <property type="match status" value="1"/>
</dbReference>
<evidence type="ECO:0000313" key="2">
    <source>
        <dbReference type="EMBL" id="KAJ3836021.1"/>
    </source>
</evidence>
<dbReference type="AlphaFoldDB" id="A0AA38P4F4"/>
<dbReference type="CDD" id="cd15482">
    <property type="entry name" value="Sialidase_non-viral"/>
    <property type="match status" value="1"/>
</dbReference>
<dbReference type="EMBL" id="MU806356">
    <property type="protein sequence ID" value="KAJ3836021.1"/>
    <property type="molecule type" value="Genomic_DNA"/>
</dbReference>
<dbReference type="PANTHER" id="PTHR38792:SF3">
    <property type="entry name" value="BNR_ASP-BOX REPEAT DOMAIN PROTEIN (AFU_ORTHOLOGUE AFUA_7G06430)-RELATED"/>
    <property type="match status" value="1"/>
</dbReference>
<protein>
    <submittedName>
        <fullName evidence="2">BNR/Asp-box repeat protein</fullName>
    </submittedName>
</protein>
<gene>
    <name evidence="2" type="ORF">F5878DRAFT_284536</name>
</gene>
<organism evidence="2 3">
    <name type="scientific">Lentinula raphanica</name>
    <dbReference type="NCBI Taxonomy" id="153919"/>
    <lineage>
        <taxon>Eukaryota</taxon>
        <taxon>Fungi</taxon>
        <taxon>Dikarya</taxon>
        <taxon>Basidiomycota</taxon>
        <taxon>Agaricomycotina</taxon>
        <taxon>Agaricomycetes</taxon>
        <taxon>Agaricomycetidae</taxon>
        <taxon>Agaricales</taxon>
        <taxon>Marasmiineae</taxon>
        <taxon>Omphalotaceae</taxon>
        <taxon>Lentinula</taxon>
    </lineage>
</organism>